<name>A0A2S3ZT40_ARTGL</name>
<keyword evidence="2" id="KW-1185">Reference proteome</keyword>
<evidence type="ECO:0000313" key="1">
    <source>
        <dbReference type="EMBL" id="POH72415.1"/>
    </source>
</evidence>
<dbReference type="Proteomes" id="UP000237061">
    <property type="component" value="Unassembled WGS sequence"/>
</dbReference>
<comment type="caution">
    <text evidence="1">The sequence shown here is derived from an EMBL/GenBank/DDBJ whole genome shotgun (WGS) entry which is preliminary data.</text>
</comment>
<dbReference type="EMBL" id="PPXC01000014">
    <property type="protein sequence ID" value="POH72415.1"/>
    <property type="molecule type" value="Genomic_DNA"/>
</dbReference>
<sequence length="168" mass="18557">MVWIESIGVVAQPWFCDPDAHRADVGELIMTIDPSPVRAEQNLVIAGPQITCIDCNTSEDLTIESIEPVVPRTDGWVMVEYSCGKCESFYAHEASVQAVARFLTTSDTQPGVLRFGRYYIHCGEPMEAFGLRVTGVGSADDDLHNVLEVHIPTVVLRCRCGFQMLIPD</sequence>
<evidence type="ECO:0000313" key="2">
    <source>
        <dbReference type="Proteomes" id="UP000237061"/>
    </source>
</evidence>
<organism evidence="1 2">
    <name type="scientific">Arthrobacter glacialis</name>
    <dbReference type="NCBI Taxonomy" id="1664"/>
    <lineage>
        <taxon>Bacteria</taxon>
        <taxon>Bacillati</taxon>
        <taxon>Actinomycetota</taxon>
        <taxon>Actinomycetes</taxon>
        <taxon>Micrococcales</taxon>
        <taxon>Micrococcaceae</taxon>
        <taxon>Arthrobacter</taxon>
    </lineage>
</organism>
<accession>A0A2S3ZT40</accession>
<proteinExistence type="predicted"/>
<gene>
    <name evidence="1" type="ORF">CVS27_16160</name>
</gene>
<protein>
    <submittedName>
        <fullName evidence="1">Uncharacterized protein</fullName>
    </submittedName>
</protein>
<dbReference type="AlphaFoldDB" id="A0A2S3ZT40"/>
<reference evidence="1 2" key="1">
    <citation type="submission" date="2018-01" db="EMBL/GenBank/DDBJ databases">
        <title>Arthrobacter sp. nov., from glaciers in China.</title>
        <authorList>
            <person name="Liu Q."/>
            <person name="Xin Y.-H."/>
        </authorList>
    </citation>
    <scope>NUCLEOTIDE SEQUENCE [LARGE SCALE GENOMIC DNA]</scope>
    <source>
        <strain evidence="1 2">HLT2-12-2</strain>
    </source>
</reference>